<evidence type="ECO:0000259" key="5">
    <source>
        <dbReference type="Pfam" id="PF00296"/>
    </source>
</evidence>
<feature type="domain" description="Luciferase-like" evidence="5">
    <location>
        <begin position="14"/>
        <end position="208"/>
    </location>
</feature>
<organism evidence="6 7">
    <name type="scientific">Sphaerisporangium dianthi</name>
    <dbReference type="NCBI Taxonomy" id="1436120"/>
    <lineage>
        <taxon>Bacteria</taxon>
        <taxon>Bacillati</taxon>
        <taxon>Actinomycetota</taxon>
        <taxon>Actinomycetes</taxon>
        <taxon>Streptosporangiales</taxon>
        <taxon>Streptosporangiaceae</taxon>
        <taxon>Sphaerisporangium</taxon>
    </lineage>
</organism>
<sequence length="278" mass="29787">MSPTFGLYLPQVGRSPSQLIELSQAAESCGFQAVWFMDHLRLPGLPGGTFEGWTLATAAAARTSTIRVGHLVLCAAFRPPALLARMAVTLDHVSGGRLDLGLGWGSSPSELTELGLSSDPPAVRLAKLAETIDIVAAMATGEPVDFRGAYFTVKDEMAGPASLQRPIPLFVGGTGPRTLELVKAKASWWNCWAPDRHRLAELIPQVGDARVSANYSIGFAPARGASDWVLYGTPDAIARELRRDRELGVEHFVIQMVDPRGGVADLERFMAEVAPALS</sequence>
<dbReference type="PANTHER" id="PTHR42847:SF4">
    <property type="entry name" value="ALKANESULFONATE MONOOXYGENASE-RELATED"/>
    <property type="match status" value="1"/>
</dbReference>
<dbReference type="Proteomes" id="UP001596004">
    <property type="component" value="Unassembled WGS sequence"/>
</dbReference>
<evidence type="ECO:0000313" key="6">
    <source>
        <dbReference type="EMBL" id="MFC4534481.1"/>
    </source>
</evidence>
<keyword evidence="1" id="KW-0285">Flavoprotein</keyword>
<keyword evidence="2" id="KW-0288">FMN</keyword>
<dbReference type="Pfam" id="PF00296">
    <property type="entry name" value="Bac_luciferase"/>
    <property type="match status" value="1"/>
</dbReference>
<evidence type="ECO:0000256" key="4">
    <source>
        <dbReference type="ARBA" id="ARBA00023033"/>
    </source>
</evidence>
<reference evidence="7" key="1">
    <citation type="journal article" date="2019" name="Int. J. Syst. Evol. Microbiol.">
        <title>The Global Catalogue of Microorganisms (GCM) 10K type strain sequencing project: providing services to taxonomists for standard genome sequencing and annotation.</title>
        <authorList>
            <consortium name="The Broad Institute Genomics Platform"/>
            <consortium name="The Broad Institute Genome Sequencing Center for Infectious Disease"/>
            <person name="Wu L."/>
            <person name="Ma J."/>
        </authorList>
    </citation>
    <scope>NUCLEOTIDE SEQUENCE [LARGE SCALE GENOMIC DNA]</scope>
    <source>
        <strain evidence="7">CGMCC 4.7132</strain>
    </source>
</reference>
<evidence type="ECO:0000256" key="3">
    <source>
        <dbReference type="ARBA" id="ARBA00023002"/>
    </source>
</evidence>
<accession>A0ABV9CN73</accession>
<name>A0ABV9CN73_9ACTN</name>
<comment type="caution">
    <text evidence="6">The sequence shown here is derived from an EMBL/GenBank/DDBJ whole genome shotgun (WGS) entry which is preliminary data.</text>
</comment>
<keyword evidence="3 6" id="KW-0560">Oxidoreductase</keyword>
<evidence type="ECO:0000256" key="1">
    <source>
        <dbReference type="ARBA" id="ARBA00022630"/>
    </source>
</evidence>
<gene>
    <name evidence="6" type="ORF">ACFO60_27300</name>
</gene>
<protein>
    <submittedName>
        <fullName evidence="6">LLM class flavin-dependent oxidoreductase</fullName>
        <ecNumber evidence="6">1.-.-.-</ecNumber>
    </submittedName>
</protein>
<dbReference type="Gene3D" id="3.20.20.30">
    <property type="entry name" value="Luciferase-like domain"/>
    <property type="match status" value="2"/>
</dbReference>
<dbReference type="EC" id="1.-.-.-" evidence="6"/>
<dbReference type="InterPro" id="IPR050172">
    <property type="entry name" value="SsuD_RutA_monooxygenase"/>
</dbReference>
<dbReference type="InterPro" id="IPR036661">
    <property type="entry name" value="Luciferase-like_sf"/>
</dbReference>
<dbReference type="GO" id="GO:0016491">
    <property type="term" value="F:oxidoreductase activity"/>
    <property type="evidence" value="ECO:0007669"/>
    <property type="project" value="UniProtKB-KW"/>
</dbReference>
<evidence type="ECO:0000313" key="7">
    <source>
        <dbReference type="Proteomes" id="UP001596004"/>
    </source>
</evidence>
<evidence type="ECO:0000256" key="2">
    <source>
        <dbReference type="ARBA" id="ARBA00022643"/>
    </source>
</evidence>
<dbReference type="EMBL" id="JBHSFP010000023">
    <property type="protein sequence ID" value="MFC4534481.1"/>
    <property type="molecule type" value="Genomic_DNA"/>
</dbReference>
<dbReference type="PANTHER" id="PTHR42847">
    <property type="entry name" value="ALKANESULFONATE MONOOXYGENASE"/>
    <property type="match status" value="1"/>
</dbReference>
<keyword evidence="7" id="KW-1185">Reference proteome</keyword>
<keyword evidence="4" id="KW-0503">Monooxygenase</keyword>
<dbReference type="SUPFAM" id="SSF51679">
    <property type="entry name" value="Bacterial luciferase-like"/>
    <property type="match status" value="1"/>
</dbReference>
<dbReference type="RefSeq" id="WP_380845210.1">
    <property type="nucleotide sequence ID" value="NZ_JBHSFP010000023.1"/>
</dbReference>
<proteinExistence type="predicted"/>
<dbReference type="InterPro" id="IPR011251">
    <property type="entry name" value="Luciferase-like_dom"/>
</dbReference>